<evidence type="ECO:0000313" key="7">
    <source>
        <dbReference type="Proteomes" id="UP000272942"/>
    </source>
</evidence>
<keyword evidence="3" id="KW-0347">Helicase</keyword>
<sequence>MDPPSQNAIKRSLHFLYELQTLTLRQSRLEITPEGEVRSRFSGEDKERMRRRLKEFAAQATKDAQAGLLRSEHHQTVDHILVGDEEPLNALGRQLATLPLDPQCGKLLLLGSVFSCLEPALIVAACLSYRDPFEIPMERESQAHRKRMELSQNTLSDHWVLVSVIQKFRRLTSAYARRQFCEEYFLRDNIILVSLHEL</sequence>
<dbReference type="Gene3D" id="1.20.120.1080">
    <property type="match status" value="1"/>
</dbReference>
<dbReference type="SMART" id="SM00847">
    <property type="entry name" value="HA2"/>
    <property type="match status" value="1"/>
</dbReference>
<dbReference type="GO" id="GO:0016787">
    <property type="term" value="F:hydrolase activity"/>
    <property type="evidence" value="ECO:0007669"/>
    <property type="project" value="UniProtKB-KW"/>
</dbReference>
<proteinExistence type="predicted"/>
<dbReference type="GO" id="GO:0005524">
    <property type="term" value="F:ATP binding"/>
    <property type="evidence" value="ECO:0007669"/>
    <property type="project" value="UniProtKB-KW"/>
</dbReference>
<feature type="domain" description="Helicase-associated" evidence="5">
    <location>
        <begin position="66"/>
        <end position="162"/>
    </location>
</feature>
<keyword evidence="7" id="KW-1185">Reference proteome</keyword>
<evidence type="ECO:0000256" key="4">
    <source>
        <dbReference type="ARBA" id="ARBA00022840"/>
    </source>
</evidence>
<dbReference type="PANTHER" id="PTHR18934:SF99">
    <property type="entry name" value="ATP-DEPENDENT RNA HELICASE DHX37-RELATED"/>
    <property type="match status" value="1"/>
</dbReference>
<dbReference type="GO" id="GO:0003723">
    <property type="term" value="F:RNA binding"/>
    <property type="evidence" value="ECO:0007669"/>
    <property type="project" value="TreeGrafter"/>
</dbReference>
<protein>
    <submittedName>
        <fullName evidence="8">HA2 domain-containing protein</fullName>
    </submittedName>
</protein>
<dbReference type="WBParaSite" id="ECPE_0001469101-mRNA-1">
    <property type="protein sequence ID" value="ECPE_0001469101-mRNA-1"/>
    <property type="gene ID" value="ECPE_0001469101"/>
</dbReference>
<dbReference type="EMBL" id="UZAN01058141">
    <property type="protein sequence ID" value="VDP91923.1"/>
    <property type="molecule type" value="Genomic_DNA"/>
</dbReference>
<evidence type="ECO:0000313" key="6">
    <source>
        <dbReference type="EMBL" id="VDP91923.1"/>
    </source>
</evidence>
<dbReference type="Proteomes" id="UP000272942">
    <property type="component" value="Unassembled WGS sequence"/>
</dbReference>
<dbReference type="PANTHER" id="PTHR18934">
    <property type="entry name" value="ATP-DEPENDENT RNA HELICASE"/>
    <property type="match status" value="1"/>
</dbReference>
<evidence type="ECO:0000259" key="5">
    <source>
        <dbReference type="SMART" id="SM00847"/>
    </source>
</evidence>
<dbReference type="AlphaFoldDB" id="A0A183B616"/>
<dbReference type="GO" id="GO:0004386">
    <property type="term" value="F:helicase activity"/>
    <property type="evidence" value="ECO:0007669"/>
    <property type="project" value="UniProtKB-KW"/>
</dbReference>
<dbReference type="OrthoDB" id="5600252at2759"/>
<keyword evidence="2" id="KW-0378">Hydrolase</keyword>
<dbReference type="InterPro" id="IPR007502">
    <property type="entry name" value="Helicase-assoc_dom"/>
</dbReference>
<keyword evidence="1" id="KW-0547">Nucleotide-binding</keyword>
<dbReference type="Pfam" id="PF21010">
    <property type="entry name" value="HA2_C"/>
    <property type="match status" value="1"/>
</dbReference>
<reference evidence="8" key="1">
    <citation type="submission" date="2016-06" db="UniProtKB">
        <authorList>
            <consortium name="WormBaseParasite"/>
        </authorList>
    </citation>
    <scope>IDENTIFICATION</scope>
</reference>
<keyword evidence="4" id="KW-0067">ATP-binding</keyword>
<organism evidence="8">
    <name type="scientific">Echinostoma caproni</name>
    <dbReference type="NCBI Taxonomy" id="27848"/>
    <lineage>
        <taxon>Eukaryota</taxon>
        <taxon>Metazoa</taxon>
        <taxon>Spiralia</taxon>
        <taxon>Lophotrochozoa</taxon>
        <taxon>Platyhelminthes</taxon>
        <taxon>Trematoda</taxon>
        <taxon>Digenea</taxon>
        <taxon>Plagiorchiida</taxon>
        <taxon>Echinostomata</taxon>
        <taxon>Echinostomatoidea</taxon>
        <taxon>Echinostomatidae</taxon>
        <taxon>Echinostoma</taxon>
    </lineage>
</organism>
<gene>
    <name evidence="6" type="ORF">ECPE_LOCUS14651</name>
</gene>
<evidence type="ECO:0000256" key="3">
    <source>
        <dbReference type="ARBA" id="ARBA00022806"/>
    </source>
</evidence>
<evidence type="ECO:0000256" key="1">
    <source>
        <dbReference type="ARBA" id="ARBA00022741"/>
    </source>
</evidence>
<name>A0A183B616_9TREM</name>
<evidence type="ECO:0000313" key="8">
    <source>
        <dbReference type="WBParaSite" id="ECPE_0001469101-mRNA-1"/>
    </source>
</evidence>
<reference evidence="6 7" key="2">
    <citation type="submission" date="2018-11" db="EMBL/GenBank/DDBJ databases">
        <authorList>
            <consortium name="Pathogen Informatics"/>
        </authorList>
    </citation>
    <scope>NUCLEOTIDE SEQUENCE [LARGE SCALE GENOMIC DNA]</scope>
    <source>
        <strain evidence="6 7">Egypt</strain>
    </source>
</reference>
<evidence type="ECO:0000256" key="2">
    <source>
        <dbReference type="ARBA" id="ARBA00022801"/>
    </source>
</evidence>
<accession>A0A183B616</accession>